<dbReference type="InterPro" id="IPR008984">
    <property type="entry name" value="SMAD_FHA_dom_sf"/>
</dbReference>
<reference evidence="10 12" key="1">
    <citation type="submission" date="2019-07" db="EMBL/GenBank/DDBJ databases">
        <title>Complete Genome Sequence of drought tolerant Plant Growth-Promoting Rhizobacterium Glutamicibacter halophytocola DR408.</title>
        <authorList>
            <person name="Nishu S.D."/>
            <person name="Lee T.K."/>
        </authorList>
    </citation>
    <scope>NUCLEOTIDE SEQUENCE [LARGE SCALE GENOMIC DNA]</scope>
    <source>
        <strain evidence="10 12">DR408</strain>
    </source>
</reference>
<comment type="subcellular location">
    <subcellularLocation>
        <location evidence="1">Cell membrane</location>
        <topology evidence="1">Multi-pass membrane protein</topology>
    </subcellularLocation>
</comment>
<dbReference type="InterPro" id="IPR000253">
    <property type="entry name" value="FHA_dom"/>
</dbReference>
<keyword evidence="3" id="KW-0597">Phosphoprotein</keyword>
<protein>
    <submittedName>
        <fullName evidence="10">FHA domain-containing protein</fullName>
    </submittedName>
    <submittedName>
        <fullName evidence="11">RDD family protein</fullName>
    </submittedName>
</protein>
<dbReference type="PANTHER" id="PTHR36115">
    <property type="entry name" value="PROLINE-RICH ANTIGEN HOMOLOG-RELATED"/>
    <property type="match status" value="1"/>
</dbReference>
<accession>A0A5B8I1D9</accession>
<dbReference type="Pfam" id="PF00498">
    <property type="entry name" value="FHA"/>
    <property type="match status" value="1"/>
</dbReference>
<evidence type="ECO:0000256" key="6">
    <source>
        <dbReference type="ARBA" id="ARBA00023136"/>
    </source>
</evidence>
<dbReference type="EMBL" id="CP102487">
    <property type="protein sequence ID" value="UUX58532.1"/>
    <property type="molecule type" value="Genomic_DNA"/>
</dbReference>
<proteinExistence type="predicted"/>
<evidence type="ECO:0000256" key="5">
    <source>
        <dbReference type="ARBA" id="ARBA00022989"/>
    </source>
</evidence>
<keyword evidence="2" id="KW-1003">Cell membrane</keyword>
<evidence type="ECO:0000313" key="10">
    <source>
        <dbReference type="EMBL" id="QDY66425.1"/>
    </source>
</evidence>
<dbReference type="Gene3D" id="2.60.200.20">
    <property type="match status" value="1"/>
</dbReference>
<feature type="transmembrane region" description="Helical" evidence="7">
    <location>
        <begin position="111"/>
        <end position="134"/>
    </location>
</feature>
<dbReference type="RefSeq" id="WP_060702709.1">
    <property type="nucleotide sequence ID" value="NZ_CP012750.1"/>
</dbReference>
<dbReference type="Pfam" id="PF06271">
    <property type="entry name" value="RDD"/>
    <property type="match status" value="1"/>
</dbReference>
<evidence type="ECO:0000313" key="12">
    <source>
        <dbReference type="Proteomes" id="UP000320717"/>
    </source>
</evidence>
<gene>
    <name evidence="10" type="ORF">FQA45_08860</name>
    <name evidence="11" type="ORF">NUH22_14700</name>
</gene>
<keyword evidence="5 7" id="KW-1133">Transmembrane helix</keyword>
<dbReference type="KEGG" id="gar:AOZ07_14960"/>
<evidence type="ECO:0000259" key="8">
    <source>
        <dbReference type="Pfam" id="PF00498"/>
    </source>
</evidence>
<dbReference type="OrthoDB" id="4625746at2"/>
<evidence type="ECO:0000256" key="1">
    <source>
        <dbReference type="ARBA" id="ARBA00004651"/>
    </source>
</evidence>
<reference evidence="11" key="2">
    <citation type="journal article" date="2022" name="Pest Manag. Sci.">
        <title>Glutamicibacter halophytocola-mediated host fitness of potato tuber moth on Solanaceae crops.</title>
        <authorList>
            <person name="Wang W."/>
            <person name="Xiao G."/>
            <person name="Du G."/>
            <person name="Chang L."/>
            <person name="Yang Y."/>
            <person name="Ye J."/>
            <person name="Chen B."/>
        </authorList>
    </citation>
    <scope>NUCLEOTIDE SEQUENCE</scope>
    <source>
        <strain evidence="11">S2</strain>
    </source>
</reference>
<dbReference type="InterPro" id="IPR010432">
    <property type="entry name" value="RDD"/>
</dbReference>
<dbReference type="Proteomes" id="UP000320717">
    <property type="component" value="Chromosome"/>
</dbReference>
<keyword evidence="6 7" id="KW-0472">Membrane</keyword>
<dbReference type="InterPro" id="IPR051791">
    <property type="entry name" value="Pra-immunoreactive"/>
</dbReference>
<feature type="domain" description="FHA" evidence="8">
    <location>
        <begin position="255"/>
        <end position="334"/>
    </location>
</feature>
<feature type="domain" description="RDD" evidence="9">
    <location>
        <begin position="19"/>
        <end position="151"/>
    </location>
</feature>
<dbReference type="EMBL" id="CP042260">
    <property type="protein sequence ID" value="QDY66425.1"/>
    <property type="molecule type" value="Genomic_DNA"/>
</dbReference>
<organism evidence="11 13">
    <name type="scientific">Glutamicibacter halophytocola</name>
    <dbReference type="NCBI Taxonomy" id="1933880"/>
    <lineage>
        <taxon>Bacteria</taxon>
        <taxon>Bacillati</taxon>
        <taxon>Actinomycetota</taxon>
        <taxon>Actinomycetes</taxon>
        <taxon>Micrococcales</taxon>
        <taxon>Micrococcaceae</taxon>
        <taxon>Glutamicibacter</taxon>
    </lineage>
</organism>
<feature type="transmembrane region" description="Helical" evidence="7">
    <location>
        <begin position="61"/>
        <end position="80"/>
    </location>
</feature>
<keyword evidence="12" id="KW-1185">Reference proteome</keyword>
<evidence type="ECO:0000259" key="9">
    <source>
        <dbReference type="Pfam" id="PF06271"/>
    </source>
</evidence>
<dbReference type="SUPFAM" id="SSF49879">
    <property type="entry name" value="SMAD/FHA domain"/>
    <property type="match status" value="1"/>
</dbReference>
<dbReference type="Proteomes" id="UP001060018">
    <property type="component" value="Chromosome"/>
</dbReference>
<evidence type="ECO:0000256" key="3">
    <source>
        <dbReference type="ARBA" id="ARBA00022553"/>
    </source>
</evidence>
<evidence type="ECO:0000313" key="13">
    <source>
        <dbReference type="Proteomes" id="UP001060018"/>
    </source>
</evidence>
<dbReference type="GO" id="GO:0005886">
    <property type="term" value="C:plasma membrane"/>
    <property type="evidence" value="ECO:0007669"/>
    <property type="project" value="UniProtKB-SubCell"/>
</dbReference>
<feature type="transmembrane region" description="Helical" evidence="7">
    <location>
        <begin position="32"/>
        <end position="55"/>
    </location>
</feature>
<dbReference type="AlphaFoldDB" id="A0A5B8I1D9"/>
<evidence type="ECO:0000313" key="11">
    <source>
        <dbReference type="EMBL" id="UUX58532.1"/>
    </source>
</evidence>
<evidence type="ECO:0000256" key="2">
    <source>
        <dbReference type="ARBA" id="ARBA00022475"/>
    </source>
</evidence>
<evidence type="ECO:0000256" key="4">
    <source>
        <dbReference type="ARBA" id="ARBA00022692"/>
    </source>
</evidence>
<name>A0A5B8I1D9_9MICC</name>
<keyword evidence="4 7" id="KW-0812">Transmembrane</keyword>
<evidence type="ECO:0000256" key="7">
    <source>
        <dbReference type="SAM" id="Phobius"/>
    </source>
</evidence>
<dbReference type="PANTHER" id="PTHR36115:SF4">
    <property type="entry name" value="MEMBRANE PROTEIN"/>
    <property type="match status" value="1"/>
</dbReference>
<sequence>MDVVAATLAKSRILGMRPADARLRIWSYLIDYAVALAALLPAGIGLVIFLVSGAFSTVPLVLSAVSALLMLVYAIVLISMNSRKGSSPGKSAMRLRSAHLGTFQAPGFARVLVAGLVFLLSHLLPVIGPALLLLSCLFDKEHGRSWLDKIAQTFVVDVRNGLDPTNPRALARAEYLLARPERDVSEHLPSLGTVDGGAELDELSLPSRPRSTAGIIGAQNSDWHAAPENFGGVIRRAAFAFDDGSYIPVPESGLIGRAPQAQGSAGNELLIALKDPQRLLSKTHLAFGCDGMSVWVMDLDSGNGTQITVASGAPYNISSRTRVNLNDGDIVHVGSRSFRITFQETDQ</sequence>
<dbReference type="CDD" id="cd00060">
    <property type="entry name" value="FHA"/>
    <property type="match status" value="1"/>
</dbReference>